<dbReference type="EMBL" id="KZ371684">
    <property type="protein sequence ID" value="PIO57024.1"/>
    <property type="molecule type" value="Genomic_DNA"/>
</dbReference>
<name>A0A2G9TGB3_TELCI</name>
<keyword evidence="2" id="KW-0472">Membrane</keyword>
<feature type="non-terminal residue" evidence="3">
    <location>
        <position position="156"/>
    </location>
</feature>
<keyword evidence="2" id="KW-0812">Transmembrane</keyword>
<evidence type="ECO:0000313" key="3">
    <source>
        <dbReference type="EMBL" id="PIO57024.1"/>
    </source>
</evidence>
<protein>
    <recommendedName>
        <fullName evidence="5">Transmembrane protein</fullName>
    </recommendedName>
</protein>
<dbReference type="AlphaFoldDB" id="A0A2G9TGB3"/>
<sequence>MSLTAYATAFAYILYILWAVLSLLAECAKKNVPSAATEFESSSTSRETSASASKRRRRTPRRPQPPAQKSPVVEESAESKGTPKKKVEPPVEAKEEPPAKAPNGKPKAEAAPKKDDGKSVIRSLGKEVGEGAMTAPEGVTDFIDGGAGNKPVSMVL</sequence>
<accession>A0A2G9TGB3</accession>
<evidence type="ECO:0000256" key="1">
    <source>
        <dbReference type="SAM" id="MobiDB-lite"/>
    </source>
</evidence>
<keyword evidence="2" id="KW-1133">Transmembrane helix</keyword>
<feature type="compositionally biased region" description="Basic and acidic residues" evidence="1">
    <location>
        <begin position="106"/>
        <end position="129"/>
    </location>
</feature>
<feature type="transmembrane region" description="Helical" evidence="2">
    <location>
        <begin position="6"/>
        <end position="25"/>
    </location>
</feature>
<evidence type="ECO:0000313" key="4">
    <source>
        <dbReference type="Proteomes" id="UP000230423"/>
    </source>
</evidence>
<keyword evidence="4" id="KW-1185">Reference proteome</keyword>
<feature type="compositionally biased region" description="Low complexity" evidence="1">
    <location>
        <begin position="34"/>
        <end position="52"/>
    </location>
</feature>
<gene>
    <name evidence="3" type="ORF">TELCIR_21574</name>
</gene>
<feature type="compositionally biased region" description="Basic and acidic residues" evidence="1">
    <location>
        <begin position="85"/>
        <end position="98"/>
    </location>
</feature>
<evidence type="ECO:0008006" key="5">
    <source>
        <dbReference type="Google" id="ProtNLM"/>
    </source>
</evidence>
<reference evidence="3 4" key="1">
    <citation type="submission" date="2015-09" db="EMBL/GenBank/DDBJ databases">
        <title>Draft genome of the parasitic nematode Teladorsagia circumcincta isolate WARC Sus (inbred).</title>
        <authorList>
            <person name="Mitreva M."/>
        </authorList>
    </citation>
    <scope>NUCLEOTIDE SEQUENCE [LARGE SCALE GENOMIC DNA]</scope>
    <source>
        <strain evidence="3 4">S</strain>
    </source>
</reference>
<dbReference type="Proteomes" id="UP000230423">
    <property type="component" value="Unassembled WGS sequence"/>
</dbReference>
<feature type="region of interest" description="Disordered" evidence="1">
    <location>
        <begin position="34"/>
        <end position="156"/>
    </location>
</feature>
<evidence type="ECO:0000256" key="2">
    <source>
        <dbReference type="SAM" id="Phobius"/>
    </source>
</evidence>
<proteinExistence type="predicted"/>
<organism evidence="3 4">
    <name type="scientific">Teladorsagia circumcincta</name>
    <name type="common">Brown stomach worm</name>
    <name type="synonym">Ostertagia circumcincta</name>
    <dbReference type="NCBI Taxonomy" id="45464"/>
    <lineage>
        <taxon>Eukaryota</taxon>
        <taxon>Metazoa</taxon>
        <taxon>Ecdysozoa</taxon>
        <taxon>Nematoda</taxon>
        <taxon>Chromadorea</taxon>
        <taxon>Rhabditida</taxon>
        <taxon>Rhabditina</taxon>
        <taxon>Rhabditomorpha</taxon>
        <taxon>Strongyloidea</taxon>
        <taxon>Trichostrongylidae</taxon>
        <taxon>Teladorsagia</taxon>
    </lineage>
</organism>